<dbReference type="EMBL" id="JAPXFL010000010">
    <property type="protein sequence ID" value="KAK9500346.1"/>
    <property type="molecule type" value="Genomic_DNA"/>
</dbReference>
<dbReference type="Proteomes" id="UP001461498">
    <property type="component" value="Unassembled WGS sequence"/>
</dbReference>
<gene>
    <name evidence="1" type="ORF">O3M35_001627</name>
</gene>
<evidence type="ECO:0000313" key="1">
    <source>
        <dbReference type="EMBL" id="KAK9500346.1"/>
    </source>
</evidence>
<accession>A0AAW1CN60</accession>
<organism evidence="1 2">
    <name type="scientific">Rhynocoris fuscipes</name>
    <dbReference type="NCBI Taxonomy" id="488301"/>
    <lineage>
        <taxon>Eukaryota</taxon>
        <taxon>Metazoa</taxon>
        <taxon>Ecdysozoa</taxon>
        <taxon>Arthropoda</taxon>
        <taxon>Hexapoda</taxon>
        <taxon>Insecta</taxon>
        <taxon>Pterygota</taxon>
        <taxon>Neoptera</taxon>
        <taxon>Paraneoptera</taxon>
        <taxon>Hemiptera</taxon>
        <taxon>Heteroptera</taxon>
        <taxon>Panheteroptera</taxon>
        <taxon>Cimicomorpha</taxon>
        <taxon>Reduviidae</taxon>
        <taxon>Harpactorinae</taxon>
        <taxon>Harpactorini</taxon>
        <taxon>Rhynocoris</taxon>
    </lineage>
</organism>
<evidence type="ECO:0000313" key="2">
    <source>
        <dbReference type="Proteomes" id="UP001461498"/>
    </source>
</evidence>
<name>A0AAW1CN60_9HEMI</name>
<keyword evidence="2" id="KW-1185">Reference proteome</keyword>
<dbReference type="AlphaFoldDB" id="A0AAW1CN60"/>
<comment type="caution">
    <text evidence="1">The sequence shown here is derived from an EMBL/GenBank/DDBJ whole genome shotgun (WGS) entry which is preliminary data.</text>
</comment>
<protein>
    <submittedName>
        <fullName evidence="1">Uncharacterized protein</fullName>
    </submittedName>
</protein>
<proteinExistence type="predicted"/>
<sequence length="76" mass="8315">MVQEGLFQIGAQAYHILVREPGGPVLGLQGAENEKQTGQAQDQRPLLVLIPTQQAATTVSKNYLIIIVIQQVISKY</sequence>
<reference evidence="1 2" key="1">
    <citation type="submission" date="2022-12" db="EMBL/GenBank/DDBJ databases">
        <title>Chromosome-level genome assembly of true bugs.</title>
        <authorList>
            <person name="Ma L."/>
            <person name="Li H."/>
        </authorList>
    </citation>
    <scope>NUCLEOTIDE SEQUENCE [LARGE SCALE GENOMIC DNA]</scope>
    <source>
        <strain evidence="1">Lab_2022b</strain>
    </source>
</reference>